<keyword evidence="2" id="KW-0472">Membrane</keyword>
<feature type="compositionally biased region" description="Low complexity" evidence="1">
    <location>
        <begin position="160"/>
        <end position="198"/>
    </location>
</feature>
<gene>
    <name evidence="3" type="ORF">EGD98_19630</name>
</gene>
<evidence type="ECO:0000313" key="4">
    <source>
        <dbReference type="Proteomes" id="UP000783863"/>
    </source>
</evidence>
<comment type="caution">
    <text evidence="3">The sequence shown here is derived from an EMBL/GenBank/DDBJ whole genome shotgun (WGS) entry which is preliminary data.</text>
</comment>
<protein>
    <submittedName>
        <fullName evidence="3">Cell surface protein</fullName>
    </submittedName>
</protein>
<proteinExistence type="predicted"/>
<dbReference type="RefSeq" id="WP_220590054.1">
    <property type="nucleotide sequence ID" value="NZ_RKLQ01000006.1"/>
</dbReference>
<evidence type="ECO:0000256" key="1">
    <source>
        <dbReference type="SAM" id="MobiDB-lite"/>
    </source>
</evidence>
<feature type="region of interest" description="Disordered" evidence="1">
    <location>
        <begin position="135"/>
        <end position="198"/>
    </location>
</feature>
<evidence type="ECO:0000256" key="2">
    <source>
        <dbReference type="SAM" id="Phobius"/>
    </source>
</evidence>
<keyword evidence="2" id="KW-0812">Transmembrane</keyword>
<dbReference type="Proteomes" id="UP000783863">
    <property type="component" value="Unassembled WGS sequence"/>
</dbReference>
<organism evidence="3 4">
    <name type="scientific">Haloarcula salinisoli</name>
    <dbReference type="NCBI Taxonomy" id="2487746"/>
    <lineage>
        <taxon>Archaea</taxon>
        <taxon>Methanobacteriati</taxon>
        <taxon>Methanobacteriota</taxon>
        <taxon>Stenosarchaea group</taxon>
        <taxon>Halobacteria</taxon>
        <taxon>Halobacteriales</taxon>
        <taxon>Haloarculaceae</taxon>
        <taxon>Haloarcula</taxon>
    </lineage>
</organism>
<evidence type="ECO:0000313" key="3">
    <source>
        <dbReference type="EMBL" id="MBX0305859.1"/>
    </source>
</evidence>
<keyword evidence="2" id="KW-1133">Transmembrane helix</keyword>
<accession>A0A8J7YMC3</accession>
<dbReference type="EMBL" id="RKLQ01000006">
    <property type="protein sequence ID" value="MBX0305859.1"/>
    <property type="molecule type" value="Genomic_DNA"/>
</dbReference>
<dbReference type="AlphaFoldDB" id="A0A8J7YMC3"/>
<feature type="transmembrane region" description="Helical" evidence="2">
    <location>
        <begin position="199"/>
        <end position="216"/>
    </location>
</feature>
<reference evidence="3" key="1">
    <citation type="submission" date="2021-06" db="EMBL/GenBank/DDBJ databases">
        <title>Halomicroarcula sp. F24A a new haloarchaeum isolated from saline soil.</title>
        <authorList>
            <person name="Duran-Viseras A."/>
            <person name="Sanchez-Porro C."/>
            <person name="Ventosa A."/>
        </authorList>
    </citation>
    <scope>NUCLEOTIDE SEQUENCE</scope>
    <source>
        <strain evidence="3">F24A</strain>
    </source>
</reference>
<keyword evidence="4" id="KW-1185">Reference proteome</keyword>
<sequence>MTHRQPIPTLTAVLVAVVVLAAVSGAGAAAQTDDPGVRVTDGTTTSGGNTTVGVVLTSAPNGLSGYYLDLTVQSPEGARVVNASYPDQFGLTTAPAYSEDGTTVTVEAADVNDVVEPGAADIQLATVEIAGGTPGDLAVGVEPRQFDDDDGESFQPAQVSDETPTTEPDTPTTSTGPEPTDGQGAANGSATASGGSGPLSPALVVGAVALLVGVWFRRSEA</sequence>
<name>A0A8J7YMC3_9EURY</name>